<accession>A0A9P5Z8J4</accession>
<comment type="caution">
    <text evidence="1">The sequence shown here is derived from an EMBL/GenBank/DDBJ whole genome shotgun (WGS) entry which is preliminary data.</text>
</comment>
<gene>
    <name evidence="1" type="ORF">BDN70DRAFT_492931</name>
</gene>
<sequence length="148" mass="16591">MWFVVAADLCPSSCPFHSFIHLFCPSSRPSIRPLFIRSSELRDSFHQSARRWMTHSLHFIGSPSAVSASALFAASPSLSVRLSIAKVVLCSAEHVFRAVCLYFLPLIWDEWRVAGGWTWVRLVAGWVDGWVKGDWRALEESRASVGIG</sequence>
<dbReference type="AlphaFoldDB" id="A0A9P5Z8J4"/>
<proteinExistence type="predicted"/>
<evidence type="ECO:0000313" key="2">
    <source>
        <dbReference type="Proteomes" id="UP000807469"/>
    </source>
</evidence>
<organism evidence="1 2">
    <name type="scientific">Pholiota conissans</name>
    <dbReference type="NCBI Taxonomy" id="109636"/>
    <lineage>
        <taxon>Eukaryota</taxon>
        <taxon>Fungi</taxon>
        <taxon>Dikarya</taxon>
        <taxon>Basidiomycota</taxon>
        <taxon>Agaricomycotina</taxon>
        <taxon>Agaricomycetes</taxon>
        <taxon>Agaricomycetidae</taxon>
        <taxon>Agaricales</taxon>
        <taxon>Agaricineae</taxon>
        <taxon>Strophariaceae</taxon>
        <taxon>Pholiota</taxon>
    </lineage>
</organism>
<reference evidence="1" key="1">
    <citation type="submission" date="2020-11" db="EMBL/GenBank/DDBJ databases">
        <authorList>
            <consortium name="DOE Joint Genome Institute"/>
            <person name="Ahrendt S."/>
            <person name="Riley R."/>
            <person name="Andreopoulos W."/>
            <person name="Labutti K."/>
            <person name="Pangilinan J."/>
            <person name="Ruiz-Duenas F.J."/>
            <person name="Barrasa J.M."/>
            <person name="Sanchez-Garcia M."/>
            <person name="Camarero S."/>
            <person name="Miyauchi S."/>
            <person name="Serrano A."/>
            <person name="Linde D."/>
            <person name="Babiker R."/>
            <person name="Drula E."/>
            <person name="Ayuso-Fernandez I."/>
            <person name="Pacheco R."/>
            <person name="Padilla G."/>
            <person name="Ferreira P."/>
            <person name="Barriuso J."/>
            <person name="Kellner H."/>
            <person name="Castanera R."/>
            <person name="Alfaro M."/>
            <person name="Ramirez L."/>
            <person name="Pisabarro A.G."/>
            <person name="Kuo A."/>
            <person name="Tritt A."/>
            <person name="Lipzen A."/>
            <person name="He G."/>
            <person name="Yan M."/>
            <person name="Ng V."/>
            <person name="Cullen D."/>
            <person name="Martin F."/>
            <person name="Rosso M.-N."/>
            <person name="Henrissat B."/>
            <person name="Hibbett D."/>
            <person name="Martinez A.T."/>
            <person name="Grigoriev I.V."/>
        </authorList>
    </citation>
    <scope>NUCLEOTIDE SEQUENCE</scope>
    <source>
        <strain evidence="1">CIRM-BRFM 674</strain>
    </source>
</reference>
<protein>
    <submittedName>
        <fullName evidence="1">Uncharacterized protein</fullName>
    </submittedName>
</protein>
<name>A0A9P5Z8J4_9AGAR</name>
<keyword evidence="2" id="KW-1185">Reference proteome</keyword>
<dbReference type="Proteomes" id="UP000807469">
    <property type="component" value="Unassembled WGS sequence"/>
</dbReference>
<evidence type="ECO:0000313" key="1">
    <source>
        <dbReference type="EMBL" id="KAF9481949.1"/>
    </source>
</evidence>
<dbReference type="EMBL" id="MU155172">
    <property type="protein sequence ID" value="KAF9481949.1"/>
    <property type="molecule type" value="Genomic_DNA"/>
</dbReference>